<evidence type="ECO:0000313" key="1">
    <source>
        <dbReference type="EMBL" id="PIU72923.1"/>
    </source>
</evidence>
<dbReference type="Proteomes" id="UP000231407">
    <property type="component" value="Unassembled WGS sequence"/>
</dbReference>
<accession>A0A2M7AQZ7</accession>
<evidence type="ECO:0008006" key="3">
    <source>
        <dbReference type="Google" id="ProtNLM"/>
    </source>
</evidence>
<name>A0A2M7AQZ7_9BACT</name>
<protein>
    <recommendedName>
        <fullName evidence="3">PIN domain-containing protein</fullName>
    </recommendedName>
</protein>
<sequence length="121" mass="14004">MAKVYLDTNRLIDFVERKDIEVVESVSKHDVFVSVLFWHIAAYVCKWKIPNKTLNDLIVMCESIDLNKVIVLKALSGPTDDFEDNVQLHSAVAGDCDYFLTLDRRLLKMKYFGKMKISDKM</sequence>
<evidence type="ECO:0000313" key="2">
    <source>
        <dbReference type="Proteomes" id="UP000231407"/>
    </source>
</evidence>
<organism evidence="1 2">
    <name type="scientific">Candidatus Shapirobacteria bacterium CG06_land_8_20_14_3_00_40_12</name>
    <dbReference type="NCBI Taxonomy" id="1974881"/>
    <lineage>
        <taxon>Bacteria</taxon>
        <taxon>Candidatus Shapironibacteriota</taxon>
    </lineage>
</organism>
<dbReference type="InterPro" id="IPR029060">
    <property type="entry name" value="PIN-like_dom_sf"/>
</dbReference>
<gene>
    <name evidence="1" type="ORF">COS78_04390</name>
</gene>
<reference evidence="2" key="1">
    <citation type="submission" date="2017-09" db="EMBL/GenBank/DDBJ databases">
        <title>Depth-based differentiation of microbial function through sediment-hosted aquifers and enrichment of novel symbionts in the deep terrestrial subsurface.</title>
        <authorList>
            <person name="Probst A.J."/>
            <person name="Ladd B."/>
            <person name="Jarett J.K."/>
            <person name="Geller-Mcgrath D.E."/>
            <person name="Sieber C.M.K."/>
            <person name="Emerson J.B."/>
            <person name="Anantharaman K."/>
            <person name="Thomas B.C."/>
            <person name="Malmstrom R."/>
            <person name="Stieglmeier M."/>
            <person name="Klingl A."/>
            <person name="Woyke T."/>
            <person name="Ryan C.M."/>
            <person name="Banfield J.F."/>
        </authorList>
    </citation>
    <scope>NUCLEOTIDE SEQUENCE [LARGE SCALE GENOMIC DNA]</scope>
</reference>
<dbReference type="AlphaFoldDB" id="A0A2M7AQZ7"/>
<proteinExistence type="predicted"/>
<dbReference type="SUPFAM" id="SSF88723">
    <property type="entry name" value="PIN domain-like"/>
    <property type="match status" value="1"/>
</dbReference>
<comment type="caution">
    <text evidence="1">The sequence shown here is derived from an EMBL/GenBank/DDBJ whole genome shotgun (WGS) entry which is preliminary data.</text>
</comment>
<dbReference type="EMBL" id="PEWA01000063">
    <property type="protein sequence ID" value="PIU72923.1"/>
    <property type="molecule type" value="Genomic_DNA"/>
</dbReference>